<gene>
    <name evidence="1" type="ORF">KIL84_008313</name>
</gene>
<dbReference type="Proteomes" id="UP000827986">
    <property type="component" value="Unassembled WGS sequence"/>
</dbReference>
<accession>A0A9D4AZF1</accession>
<sequence>MAFVSVCLSQDARRAELFCSWNLEGAVGNASLRYHIGLSGCIPCSGRALHAEALEMNSPVFSVGLRAGGEA</sequence>
<organism evidence="1 2">
    <name type="scientific">Mauremys mutica</name>
    <name type="common">yellowpond turtle</name>
    <dbReference type="NCBI Taxonomy" id="74926"/>
    <lineage>
        <taxon>Eukaryota</taxon>
        <taxon>Metazoa</taxon>
        <taxon>Chordata</taxon>
        <taxon>Craniata</taxon>
        <taxon>Vertebrata</taxon>
        <taxon>Euteleostomi</taxon>
        <taxon>Archelosauria</taxon>
        <taxon>Testudinata</taxon>
        <taxon>Testudines</taxon>
        <taxon>Cryptodira</taxon>
        <taxon>Durocryptodira</taxon>
        <taxon>Testudinoidea</taxon>
        <taxon>Geoemydidae</taxon>
        <taxon>Geoemydinae</taxon>
        <taxon>Mauremys</taxon>
    </lineage>
</organism>
<proteinExistence type="predicted"/>
<protein>
    <submittedName>
        <fullName evidence="1">Uncharacterized protein</fullName>
    </submittedName>
</protein>
<evidence type="ECO:0000313" key="1">
    <source>
        <dbReference type="EMBL" id="KAH1175439.1"/>
    </source>
</evidence>
<keyword evidence="2" id="KW-1185">Reference proteome</keyword>
<comment type="caution">
    <text evidence="1">The sequence shown here is derived from an EMBL/GenBank/DDBJ whole genome shotgun (WGS) entry which is preliminary data.</text>
</comment>
<dbReference type="AlphaFoldDB" id="A0A9D4AZF1"/>
<reference evidence="1" key="1">
    <citation type="submission" date="2021-09" db="EMBL/GenBank/DDBJ databases">
        <title>The genome of Mauremys mutica provides insights into the evolution of semi-aquatic lifestyle.</title>
        <authorList>
            <person name="Gong S."/>
            <person name="Gao Y."/>
        </authorList>
    </citation>
    <scope>NUCLEOTIDE SEQUENCE</scope>
    <source>
        <strain evidence="1">MM-2020</strain>
        <tissue evidence="1">Muscle</tissue>
    </source>
</reference>
<dbReference type="EMBL" id="JAHDVG010000477">
    <property type="protein sequence ID" value="KAH1175439.1"/>
    <property type="molecule type" value="Genomic_DNA"/>
</dbReference>
<name>A0A9D4AZF1_9SAUR</name>
<evidence type="ECO:0000313" key="2">
    <source>
        <dbReference type="Proteomes" id="UP000827986"/>
    </source>
</evidence>